<dbReference type="SUPFAM" id="SSF50182">
    <property type="entry name" value="Sm-like ribonucleoproteins"/>
    <property type="match status" value="1"/>
</dbReference>
<dbReference type="EMBL" id="CP003379">
    <property type="protein sequence ID" value="AFL88286.1"/>
    <property type="molecule type" value="Genomic_DNA"/>
</dbReference>
<feature type="domain" description="Mechanosensitive ion channel transmembrane helices 2/3" evidence="9">
    <location>
        <begin position="94"/>
        <end position="130"/>
    </location>
</feature>
<dbReference type="Pfam" id="PF00924">
    <property type="entry name" value="MS_channel_2nd"/>
    <property type="match status" value="1"/>
</dbReference>
<dbReference type="InterPro" id="IPR006685">
    <property type="entry name" value="MscS_channel_2nd"/>
</dbReference>
<evidence type="ECO:0000256" key="1">
    <source>
        <dbReference type="ARBA" id="ARBA00004651"/>
    </source>
</evidence>
<dbReference type="Gene3D" id="3.30.70.100">
    <property type="match status" value="1"/>
</dbReference>
<dbReference type="Gene3D" id="1.10.287.1260">
    <property type="match status" value="1"/>
</dbReference>
<dbReference type="PANTHER" id="PTHR30460:SF0">
    <property type="entry name" value="MODERATE CONDUCTANCE MECHANOSENSITIVE CHANNEL YBIO"/>
    <property type="match status" value="1"/>
</dbReference>
<dbReference type="Proteomes" id="UP000006056">
    <property type="component" value="Chromosome"/>
</dbReference>
<dbReference type="GO" id="GO:0005886">
    <property type="term" value="C:plasma membrane"/>
    <property type="evidence" value="ECO:0007669"/>
    <property type="project" value="UniProtKB-SubCell"/>
</dbReference>
<dbReference type="STRING" id="926566.Terro_2000"/>
<dbReference type="HOGENOM" id="CLU_037945_8_0_0"/>
<evidence type="ECO:0000259" key="8">
    <source>
        <dbReference type="Pfam" id="PF00924"/>
    </source>
</evidence>
<accession>I3ZGB8</accession>
<dbReference type="GO" id="GO:0008381">
    <property type="term" value="F:mechanosensitive monoatomic ion channel activity"/>
    <property type="evidence" value="ECO:0007669"/>
    <property type="project" value="InterPro"/>
</dbReference>
<dbReference type="InterPro" id="IPR010920">
    <property type="entry name" value="LSM_dom_sf"/>
</dbReference>
<sequence length="314" mass="34240">MLFTPLMTLFVPTTPPDASFKELGHSWHVDIVDFVRHDAPKILVILLVSFVLQRIVAFFVNRMRRIADAYAGRSPRASQLRTVAAILRASCYGLIGFIALLQILPLFNIDLKPLLASAGVVGLGISFGAQSLFKDMLNGIFILIEDQFNVGDVVKLAGLTGTVEDLSLRATTLRDGDGTQYFIPNSQIATVSNLSREFSVASLSVSVDASADPDRVTALLREIAAEVRSEPAFKDVAIADADILGVDKINGREVIYPVNIRVKANQKDGILRALRRRILQRFDQEGIPLGMPTSTFVMAGAARSHGRSACAVRY</sequence>
<dbReference type="AlphaFoldDB" id="I3ZGB8"/>
<dbReference type="PANTHER" id="PTHR30460">
    <property type="entry name" value="MODERATE CONDUCTANCE MECHANOSENSITIVE CHANNEL YBIO"/>
    <property type="match status" value="1"/>
</dbReference>
<evidence type="ECO:0000256" key="4">
    <source>
        <dbReference type="ARBA" id="ARBA00022692"/>
    </source>
</evidence>
<dbReference type="InterPro" id="IPR045276">
    <property type="entry name" value="YbiO_bact"/>
</dbReference>
<comment type="subcellular location">
    <subcellularLocation>
        <location evidence="1">Cell membrane</location>
        <topology evidence="1">Multi-pass membrane protein</topology>
    </subcellularLocation>
</comment>
<evidence type="ECO:0000313" key="10">
    <source>
        <dbReference type="EMBL" id="AFL88286.1"/>
    </source>
</evidence>
<name>I3ZGB8_TERRK</name>
<reference evidence="10 11" key="1">
    <citation type="submission" date="2012-06" db="EMBL/GenBank/DDBJ databases">
        <title>Complete genome of Terriglobus roseus DSM 18391.</title>
        <authorList>
            <consortium name="US DOE Joint Genome Institute (JGI-PGF)"/>
            <person name="Lucas S."/>
            <person name="Copeland A."/>
            <person name="Lapidus A."/>
            <person name="Glavina del Rio T."/>
            <person name="Dalin E."/>
            <person name="Tice H."/>
            <person name="Bruce D."/>
            <person name="Goodwin L."/>
            <person name="Pitluck S."/>
            <person name="Peters L."/>
            <person name="Mikhailova N."/>
            <person name="Munk A.C.C."/>
            <person name="Kyrpides N."/>
            <person name="Mavromatis K."/>
            <person name="Ivanova N."/>
            <person name="Brettin T."/>
            <person name="Detter J.C."/>
            <person name="Han C."/>
            <person name="Larimer F."/>
            <person name="Land M."/>
            <person name="Hauser L."/>
            <person name="Markowitz V."/>
            <person name="Cheng J.-F."/>
            <person name="Hugenholtz P."/>
            <person name="Woyke T."/>
            <person name="Wu D."/>
            <person name="Brambilla E."/>
            <person name="Klenk H.-P."/>
            <person name="Eisen J.A."/>
        </authorList>
    </citation>
    <scope>NUCLEOTIDE SEQUENCE [LARGE SCALE GENOMIC DNA]</scope>
    <source>
        <strain evidence="11">DSM 18391 / NRRL B-41598 / KBS 63</strain>
    </source>
</reference>
<comment type="similarity">
    <text evidence="2">Belongs to the MscS (TC 1.A.23) family.</text>
</comment>
<dbReference type="Gene3D" id="2.30.30.60">
    <property type="match status" value="1"/>
</dbReference>
<keyword evidence="4 7" id="KW-0812">Transmembrane</keyword>
<dbReference type="InterPro" id="IPR011066">
    <property type="entry name" value="MscS_channel_C_sf"/>
</dbReference>
<dbReference type="SUPFAM" id="SSF82861">
    <property type="entry name" value="Mechanosensitive channel protein MscS (YggB), transmembrane region"/>
    <property type="match status" value="1"/>
</dbReference>
<dbReference type="PATRIC" id="fig|926566.3.peg.1974"/>
<evidence type="ECO:0000256" key="6">
    <source>
        <dbReference type="ARBA" id="ARBA00023136"/>
    </source>
</evidence>
<keyword evidence="6 7" id="KW-0472">Membrane</keyword>
<evidence type="ECO:0000256" key="7">
    <source>
        <dbReference type="SAM" id="Phobius"/>
    </source>
</evidence>
<proteinExistence type="inferred from homology"/>
<keyword evidence="5 7" id="KW-1133">Transmembrane helix</keyword>
<feature type="transmembrane region" description="Helical" evidence="7">
    <location>
        <begin position="42"/>
        <end position="61"/>
    </location>
</feature>
<keyword evidence="3" id="KW-1003">Cell membrane</keyword>
<evidence type="ECO:0000256" key="3">
    <source>
        <dbReference type="ARBA" id="ARBA00022475"/>
    </source>
</evidence>
<gene>
    <name evidence="10" type="ordered locus">Terro_2000</name>
</gene>
<evidence type="ECO:0000256" key="5">
    <source>
        <dbReference type="ARBA" id="ARBA00022989"/>
    </source>
</evidence>
<dbReference type="InterPro" id="IPR011014">
    <property type="entry name" value="MscS_channel_TM-2"/>
</dbReference>
<dbReference type="KEGG" id="trs:Terro_2000"/>
<dbReference type="eggNOG" id="COG0668">
    <property type="taxonomic scope" value="Bacteria"/>
</dbReference>
<feature type="domain" description="Mechanosensitive ion channel MscS" evidence="8">
    <location>
        <begin position="132"/>
        <end position="196"/>
    </location>
</feature>
<feature type="transmembrane region" description="Helical" evidence="7">
    <location>
        <begin position="113"/>
        <end position="133"/>
    </location>
</feature>
<feature type="transmembrane region" description="Helical" evidence="7">
    <location>
        <begin position="82"/>
        <end position="107"/>
    </location>
</feature>
<dbReference type="InterPro" id="IPR049142">
    <property type="entry name" value="MS_channel_1st"/>
</dbReference>
<evidence type="ECO:0000313" key="11">
    <source>
        <dbReference type="Proteomes" id="UP000006056"/>
    </source>
</evidence>
<protein>
    <submittedName>
        <fullName evidence="10">Small-conductance mechanosensitive channel</fullName>
    </submittedName>
</protein>
<evidence type="ECO:0000259" key="9">
    <source>
        <dbReference type="Pfam" id="PF21088"/>
    </source>
</evidence>
<evidence type="ECO:0000256" key="2">
    <source>
        <dbReference type="ARBA" id="ARBA00008017"/>
    </source>
</evidence>
<keyword evidence="11" id="KW-1185">Reference proteome</keyword>
<organism evidence="10 11">
    <name type="scientific">Terriglobus roseus (strain DSM 18391 / NRRL B-41598 / KBS 63)</name>
    <dbReference type="NCBI Taxonomy" id="926566"/>
    <lineage>
        <taxon>Bacteria</taxon>
        <taxon>Pseudomonadati</taxon>
        <taxon>Acidobacteriota</taxon>
        <taxon>Terriglobia</taxon>
        <taxon>Terriglobales</taxon>
        <taxon>Acidobacteriaceae</taxon>
        <taxon>Terriglobus</taxon>
    </lineage>
</organism>
<dbReference type="InterPro" id="IPR023408">
    <property type="entry name" value="MscS_beta-dom_sf"/>
</dbReference>
<dbReference type="FunFam" id="2.30.30.60:FF:000001">
    <property type="entry name" value="MscS Mechanosensitive ion channel"/>
    <property type="match status" value="1"/>
</dbReference>
<dbReference type="SUPFAM" id="SSF82689">
    <property type="entry name" value="Mechanosensitive channel protein MscS (YggB), C-terminal domain"/>
    <property type="match status" value="1"/>
</dbReference>
<dbReference type="Pfam" id="PF21088">
    <property type="entry name" value="MS_channel_1st"/>
    <property type="match status" value="1"/>
</dbReference>